<feature type="coiled-coil region" evidence="10">
    <location>
        <begin position="328"/>
        <end position="369"/>
    </location>
</feature>
<organism evidence="12 13">
    <name type="scientific">Echinicola jeungdonensis</name>
    <dbReference type="NCBI Taxonomy" id="709343"/>
    <lineage>
        <taxon>Bacteria</taxon>
        <taxon>Pseudomonadati</taxon>
        <taxon>Bacteroidota</taxon>
        <taxon>Cytophagia</taxon>
        <taxon>Cytophagales</taxon>
        <taxon>Cyclobacteriaceae</taxon>
        <taxon>Echinicola</taxon>
    </lineage>
</organism>
<dbReference type="InterPro" id="IPR027417">
    <property type="entry name" value="P-loop_NTPase"/>
</dbReference>
<name>A0ABV5J7L7_9BACT</name>
<evidence type="ECO:0000313" key="12">
    <source>
        <dbReference type="EMBL" id="MFB9212818.1"/>
    </source>
</evidence>
<dbReference type="Gene3D" id="3.40.50.300">
    <property type="entry name" value="P-loop containing nucleotide triphosphate hydrolases"/>
    <property type="match status" value="2"/>
</dbReference>
<dbReference type="PANTHER" id="PTHR11059">
    <property type="entry name" value="DNA REPAIR PROTEIN RECN"/>
    <property type="match status" value="1"/>
</dbReference>
<accession>A0ABV5J7L7</accession>
<dbReference type="EMBL" id="JBHMEW010000064">
    <property type="protein sequence ID" value="MFB9212818.1"/>
    <property type="molecule type" value="Genomic_DNA"/>
</dbReference>
<sequence length="551" mass="61631">MLKNLSISNYALIESLEMAPSQALNMITGETGAGKSIMLGAVGLLLGNRADTKALFDASKKCIIEGVFDIGNYGLEDYFDKEDLDFESSCIIRREIAPSGKSRAFVNDTPVKLEILKTLGKALMDIHSQHDNLRLGAGDFQLGLVDAFAGTHSEKESYAQAFKNFRKSKKAFENLQAEAAALRKEADFNQFQLEELSALQLQVGEQSALESEQEILDNAEEIKSKIHENLDLLHGEQLGVINLLMQVNQGFQHLQKFSPQFEELYERFNSVCIEVNDIGASLEEEDGKIEVDFEKLEEIRERLSKIYQLQKKHGAQSVEELMDIEKELADKAFQVDHLDDELERLQKELEAAEKDLQKKGQELSQKRKSIFKAFGKQITDLLAELAMENASIEIDHQLTAPSPSGIDEIEILFSANKGIRPQAIRQVASGGEFSRLMFAIKYIMADKIALPTLIFDEIDTGISGEVALQMVKMMQQIARQHQVICISHLPQVAAKGDRHYFVFKDNSSEKTISKIRPLEAEERIQEIAKMIAGANPSESAFKSAKELLSVS</sequence>
<evidence type="ECO:0000256" key="9">
    <source>
        <dbReference type="PIRNR" id="PIRNR003128"/>
    </source>
</evidence>
<keyword evidence="7 9" id="KW-0234">DNA repair</keyword>
<keyword evidence="10" id="KW-0175">Coiled coil</keyword>
<evidence type="ECO:0000256" key="10">
    <source>
        <dbReference type="SAM" id="Coils"/>
    </source>
</evidence>
<evidence type="ECO:0000256" key="4">
    <source>
        <dbReference type="ARBA" id="ARBA00022741"/>
    </source>
</evidence>
<keyword evidence="13" id="KW-1185">Reference proteome</keyword>
<evidence type="ECO:0000259" key="11">
    <source>
        <dbReference type="Pfam" id="PF02463"/>
    </source>
</evidence>
<dbReference type="CDD" id="cd03241">
    <property type="entry name" value="ABC_RecN"/>
    <property type="match status" value="1"/>
</dbReference>
<dbReference type="Pfam" id="PF02463">
    <property type="entry name" value="SMC_N"/>
    <property type="match status" value="1"/>
</dbReference>
<dbReference type="InterPro" id="IPR004604">
    <property type="entry name" value="DNA_recomb/repair_RecN"/>
</dbReference>
<evidence type="ECO:0000256" key="6">
    <source>
        <dbReference type="ARBA" id="ARBA00022840"/>
    </source>
</evidence>
<comment type="similarity">
    <text evidence="2 9">Belongs to the RecN family.</text>
</comment>
<dbReference type="RefSeq" id="WP_290248160.1">
    <property type="nucleotide sequence ID" value="NZ_JAUFQT010000001.1"/>
</dbReference>
<evidence type="ECO:0000256" key="7">
    <source>
        <dbReference type="ARBA" id="ARBA00023204"/>
    </source>
</evidence>
<gene>
    <name evidence="12" type="primary">recN</name>
    <name evidence="12" type="ORF">ACFFUR_13465</name>
</gene>
<evidence type="ECO:0000256" key="2">
    <source>
        <dbReference type="ARBA" id="ARBA00009441"/>
    </source>
</evidence>
<reference evidence="12 13" key="1">
    <citation type="submission" date="2024-09" db="EMBL/GenBank/DDBJ databases">
        <authorList>
            <person name="Sun Q."/>
            <person name="Mori K."/>
        </authorList>
    </citation>
    <scope>NUCLEOTIDE SEQUENCE [LARGE SCALE GENOMIC DNA]</scope>
    <source>
        <strain evidence="12 13">CECT 7682</strain>
    </source>
</reference>
<dbReference type="SUPFAM" id="SSF52540">
    <property type="entry name" value="P-loop containing nucleoside triphosphate hydrolases"/>
    <property type="match status" value="2"/>
</dbReference>
<evidence type="ECO:0000256" key="8">
    <source>
        <dbReference type="ARBA" id="ARBA00033408"/>
    </source>
</evidence>
<feature type="domain" description="RecF/RecN/SMC N-terminal" evidence="11">
    <location>
        <begin position="2"/>
        <end position="507"/>
    </location>
</feature>
<evidence type="ECO:0000256" key="5">
    <source>
        <dbReference type="ARBA" id="ARBA00022763"/>
    </source>
</evidence>
<keyword evidence="4" id="KW-0547">Nucleotide-binding</keyword>
<comment type="function">
    <text evidence="1 9">May be involved in recombinational repair of damaged DNA.</text>
</comment>
<protein>
    <recommendedName>
        <fullName evidence="3 9">DNA repair protein RecN</fullName>
    </recommendedName>
    <alternativeName>
        <fullName evidence="8 9">Recombination protein N</fullName>
    </alternativeName>
</protein>
<comment type="caution">
    <text evidence="12">The sequence shown here is derived from an EMBL/GenBank/DDBJ whole genome shotgun (WGS) entry which is preliminary data.</text>
</comment>
<keyword evidence="5 9" id="KW-0227">DNA damage</keyword>
<dbReference type="Proteomes" id="UP001589654">
    <property type="component" value="Unassembled WGS sequence"/>
</dbReference>
<proteinExistence type="inferred from homology"/>
<evidence type="ECO:0000313" key="13">
    <source>
        <dbReference type="Proteomes" id="UP001589654"/>
    </source>
</evidence>
<evidence type="ECO:0000256" key="3">
    <source>
        <dbReference type="ARBA" id="ARBA00021315"/>
    </source>
</evidence>
<dbReference type="PANTHER" id="PTHR11059:SF0">
    <property type="entry name" value="DNA REPAIR PROTEIN RECN"/>
    <property type="match status" value="1"/>
</dbReference>
<keyword evidence="6" id="KW-0067">ATP-binding</keyword>
<evidence type="ECO:0000256" key="1">
    <source>
        <dbReference type="ARBA" id="ARBA00003618"/>
    </source>
</evidence>
<dbReference type="NCBIfam" id="TIGR00634">
    <property type="entry name" value="recN"/>
    <property type="match status" value="1"/>
</dbReference>
<dbReference type="PIRSF" id="PIRSF003128">
    <property type="entry name" value="RecN"/>
    <property type="match status" value="1"/>
</dbReference>
<dbReference type="InterPro" id="IPR003395">
    <property type="entry name" value="RecF/RecN/SMC_N"/>
</dbReference>